<dbReference type="OrthoDB" id="7875342at2"/>
<dbReference type="RefSeq" id="WP_143267376.1">
    <property type="nucleotide sequence ID" value="NZ_FWFS01000001.1"/>
</dbReference>
<dbReference type="AlphaFoldDB" id="A0A1Y5RGV2"/>
<evidence type="ECO:0000259" key="1">
    <source>
        <dbReference type="Pfam" id="PF18557"/>
    </source>
</evidence>
<evidence type="ECO:0000313" key="3">
    <source>
        <dbReference type="Proteomes" id="UP000193862"/>
    </source>
</evidence>
<evidence type="ECO:0000313" key="2">
    <source>
        <dbReference type="EMBL" id="SLN14386.1"/>
    </source>
</evidence>
<feature type="domain" description="Anti-sigma factor NepR" evidence="1">
    <location>
        <begin position="12"/>
        <end position="45"/>
    </location>
</feature>
<sequence>MDQEKPKSSAESQIEENLRRVYQQRLEEDVPDRFLSLLQQLKEQDSPDDKS</sequence>
<protein>
    <recommendedName>
        <fullName evidence="1">Anti-sigma factor NepR domain-containing protein</fullName>
    </recommendedName>
</protein>
<dbReference type="InterPro" id="IPR041649">
    <property type="entry name" value="NepR"/>
</dbReference>
<gene>
    <name evidence="2" type="ORF">AQS8620_00226</name>
</gene>
<dbReference type="EMBL" id="FWFS01000001">
    <property type="protein sequence ID" value="SLN14386.1"/>
    <property type="molecule type" value="Genomic_DNA"/>
</dbReference>
<organism evidence="2 3">
    <name type="scientific">Aquimixticola soesokkakensis</name>
    <dbReference type="NCBI Taxonomy" id="1519096"/>
    <lineage>
        <taxon>Bacteria</taxon>
        <taxon>Pseudomonadati</taxon>
        <taxon>Pseudomonadota</taxon>
        <taxon>Alphaproteobacteria</taxon>
        <taxon>Rhodobacterales</taxon>
        <taxon>Paracoccaceae</taxon>
        <taxon>Aquimixticola</taxon>
    </lineage>
</organism>
<name>A0A1Y5RGV2_9RHOB</name>
<proteinExistence type="predicted"/>
<dbReference type="Proteomes" id="UP000193862">
    <property type="component" value="Unassembled WGS sequence"/>
</dbReference>
<keyword evidence="3" id="KW-1185">Reference proteome</keyword>
<reference evidence="2 3" key="1">
    <citation type="submission" date="2017-03" db="EMBL/GenBank/DDBJ databases">
        <authorList>
            <person name="Afonso C.L."/>
            <person name="Miller P.J."/>
            <person name="Scott M.A."/>
            <person name="Spackman E."/>
            <person name="Goraichik I."/>
            <person name="Dimitrov K.M."/>
            <person name="Suarez D.L."/>
            <person name="Swayne D.E."/>
        </authorList>
    </citation>
    <scope>NUCLEOTIDE SEQUENCE [LARGE SCALE GENOMIC DNA]</scope>
    <source>
        <strain evidence="2 3">CECT 8620</strain>
    </source>
</reference>
<dbReference type="Pfam" id="PF18557">
    <property type="entry name" value="NepR"/>
    <property type="match status" value="1"/>
</dbReference>
<accession>A0A1Y5RGV2</accession>